<feature type="non-terminal residue" evidence="1">
    <location>
        <position position="234"/>
    </location>
</feature>
<keyword evidence="2" id="KW-1185">Reference proteome</keyword>
<dbReference type="Proteomes" id="UP000789759">
    <property type="component" value="Unassembled WGS sequence"/>
</dbReference>
<dbReference type="EMBL" id="CAJVQA010038378">
    <property type="protein sequence ID" value="CAG8810882.1"/>
    <property type="molecule type" value="Genomic_DNA"/>
</dbReference>
<reference evidence="1" key="1">
    <citation type="submission" date="2021-06" db="EMBL/GenBank/DDBJ databases">
        <authorList>
            <person name="Kallberg Y."/>
            <person name="Tangrot J."/>
            <person name="Rosling A."/>
        </authorList>
    </citation>
    <scope>NUCLEOTIDE SEQUENCE</scope>
    <source>
        <strain evidence="1">FL966</strain>
    </source>
</reference>
<dbReference type="OrthoDB" id="2383577at2759"/>
<proteinExistence type="predicted"/>
<evidence type="ECO:0000313" key="1">
    <source>
        <dbReference type="EMBL" id="CAG8810882.1"/>
    </source>
</evidence>
<feature type="non-terminal residue" evidence="1">
    <location>
        <position position="1"/>
    </location>
</feature>
<evidence type="ECO:0000313" key="2">
    <source>
        <dbReference type="Proteomes" id="UP000789759"/>
    </source>
</evidence>
<organism evidence="1 2">
    <name type="scientific">Cetraspora pellucida</name>
    <dbReference type="NCBI Taxonomy" id="1433469"/>
    <lineage>
        <taxon>Eukaryota</taxon>
        <taxon>Fungi</taxon>
        <taxon>Fungi incertae sedis</taxon>
        <taxon>Mucoromycota</taxon>
        <taxon>Glomeromycotina</taxon>
        <taxon>Glomeromycetes</taxon>
        <taxon>Diversisporales</taxon>
        <taxon>Gigasporaceae</taxon>
        <taxon>Cetraspora</taxon>
    </lineage>
</organism>
<sequence length="234" mass="27294">ILKACEFIIEVVQSNSAFGLCLRYICKCGEIQSDICKLATVAISSVYHQFFKTKTKFSGSEVLGFDKTIITDELLSDLSFCPYNFQLKIFRIWIVRIGSNEINKITTNLASPGFKSTFIYQYNKSRALFFQEIDKNHCRVTIYYKYNAYWEFRAWKAMLKNVGCSDIILYKKDQLKFEFWSWSIILDSDRNSLSTLYDLGFVTSAPLYSFMNAFWNSFYDSLEINKCSIDGCRQ</sequence>
<accession>A0A9N9K582</accession>
<protein>
    <submittedName>
        <fullName evidence="1">8140_t:CDS:1</fullName>
    </submittedName>
</protein>
<name>A0A9N9K582_9GLOM</name>
<gene>
    <name evidence="1" type="ORF">CPELLU_LOCUS18638</name>
</gene>
<comment type="caution">
    <text evidence="1">The sequence shown here is derived from an EMBL/GenBank/DDBJ whole genome shotgun (WGS) entry which is preliminary data.</text>
</comment>
<dbReference type="AlphaFoldDB" id="A0A9N9K582"/>